<dbReference type="STRING" id="446471.Xcel_2737"/>
<dbReference type="SUPFAM" id="SSF51445">
    <property type="entry name" value="(Trans)glycosidases"/>
    <property type="match status" value="1"/>
</dbReference>
<dbReference type="PANTHER" id="PTHR22600">
    <property type="entry name" value="BETA-HEXOSAMINIDASE"/>
    <property type="match status" value="1"/>
</dbReference>
<evidence type="ECO:0000256" key="3">
    <source>
        <dbReference type="ARBA" id="ARBA00012663"/>
    </source>
</evidence>
<dbReference type="InterPro" id="IPR029018">
    <property type="entry name" value="Hex-like_dom2"/>
</dbReference>
<dbReference type="KEGG" id="xce:Xcel_2737"/>
<feature type="active site" description="Proton donor" evidence="6">
    <location>
        <position position="332"/>
    </location>
</feature>
<evidence type="ECO:0000256" key="5">
    <source>
        <dbReference type="ARBA" id="ARBA00023295"/>
    </source>
</evidence>
<organism evidence="10 11">
    <name type="scientific">Xylanimonas cellulosilytica (strain DSM 15894 / JCM 12276 / CECT 5975 / KCTC 9989 / LMG 20990 / NBRC 107835 / XIL07)</name>
    <dbReference type="NCBI Taxonomy" id="446471"/>
    <lineage>
        <taxon>Bacteria</taxon>
        <taxon>Bacillati</taxon>
        <taxon>Actinomycetota</taxon>
        <taxon>Actinomycetes</taxon>
        <taxon>Micrococcales</taxon>
        <taxon>Promicromonosporaceae</taxon>
        <taxon>Xylanimonas</taxon>
    </lineage>
</organism>
<evidence type="ECO:0000256" key="1">
    <source>
        <dbReference type="ARBA" id="ARBA00001231"/>
    </source>
</evidence>
<dbReference type="SUPFAM" id="SSF55545">
    <property type="entry name" value="beta-N-acetylhexosaminidase-like domain"/>
    <property type="match status" value="1"/>
</dbReference>
<dbReference type="GO" id="GO:0005975">
    <property type="term" value="P:carbohydrate metabolic process"/>
    <property type="evidence" value="ECO:0007669"/>
    <property type="project" value="InterPro"/>
</dbReference>
<dbReference type="GO" id="GO:0004563">
    <property type="term" value="F:beta-N-acetylhexosaminidase activity"/>
    <property type="evidence" value="ECO:0007669"/>
    <property type="project" value="UniProtKB-EC"/>
</dbReference>
<dbReference type="InterPro" id="IPR025705">
    <property type="entry name" value="Beta_hexosaminidase_sua/sub"/>
</dbReference>
<keyword evidence="5 10" id="KW-0326">Glycosidase</keyword>
<dbReference type="InterPro" id="IPR015882">
    <property type="entry name" value="HEX_bac_N"/>
</dbReference>
<comment type="similarity">
    <text evidence="2">Belongs to the glycosyl hydrolase 20 family.</text>
</comment>
<proteinExistence type="inferred from homology"/>
<feature type="domain" description="Beta-hexosaminidase bacterial type N-terminal" evidence="9">
    <location>
        <begin position="6"/>
        <end position="162"/>
    </location>
</feature>
<keyword evidence="4 10" id="KW-0378">Hydrolase</keyword>
<evidence type="ECO:0000256" key="4">
    <source>
        <dbReference type="ARBA" id="ARBA00022801"/>
    </source>
</evidence>
<dbReference type="Gene3D" id="3.30.379.10">
    <property type="entry name" value="Chitobiase/beta-hexosaminidase domain 2-like"/>
    <property type="match status" value="1"/>
</dbReference>
<feature type="compositionally biased region" description="Pro residues" evidence="7">
    <location>
        <begin position="89"/>
        <end position="108"/>
    </location>
</feature>
<gene>
    <name evidence="10" type="ordered locus">Xcel_2737</name>
</gene>
<dbReference type="Gene3D" id="3.20.20.80">
    <property type="entry name" value="Glycosidases"/>
    <property type="match status" value="1"/>
</dbReference>
<dbReference type="PRINTS" id="PR00738">
    <property type="entry name" value="GLHYDRLASE20"/>
</dbReference>
<accession>D1BXW0</accession>
<dbReference type="eggNOG" id="COG3525">
    <property type="taxonomic scope" value="Bacteria"/>
</dbReference>
<evidence type="ECO:0000256" key="6">
    <source>
        <dbReference type="PIRSR" id="PIRSR625705-1"/>
    </source>
</evidence>
<dbReference type="Proteomes" id="UP000002255">
    <property type="component" value="Chromosome"/>
</dbReference>
<dbReference type="EMBL" id="CP001821">
    <property type="protein sequence ID" value="ACZ31751.1"/>
    <property type="molecule type" value="Genomic_DNA"/>
</dbReference>
<evidence type="ECO:0000256" key="7">
    <source>
        <dbReference type="SAM" id="MobiDB-lite"/>
    </source>
</evidence>
<dbReference type="CAZy" id="GH20">
    <property type="family name" value="Glycoside Hydrolase Family 20"/>
</dbReference>
<dbReference type="InterPro" id="IPR015883">
    <property type="entry name" value="Glyco_hydro_20_cat"/>
</dbReference>
<dbReference type="PANTHER" id="PTHR22600:SF57">
    <property type="entry name" value="BETA-N-ACETYLHEXOSAMINIDASE"/>
    <property type="match status" value="1"/>
</dbReference>
<dbReference type="EC" id="3.2.1.52" evidence="3"/>
<reference evidence="11" key="1">
    <citation type="submission" date="2009-11" db="EMBL/GenBank/DDBJ databases">
        <title>The complete chromosome of Xylanimonas cellulosilytica DSM 15894.</title>
        <authorList>
            <consortium name="US DOE Joint Genome Institute (JGI-PGF)"/>
            <person name="Lucas S."/>
            <person name="Copeland A."/>
            <person name="Lapidus A."/>
            <person name="Glavina del Rio T."/>
            <person name="Dalin E."/>
            <person name="Tice H."/>
            <person name="Bruce D."/>
            <person name="Goodwin L."/>
            <person name="Pitluck S."/>
            <person name="Kyrpides N."/>
            <person name="Mavromatis K."/>
            <person name="Ivanova N."/>
            <person name="Mikhailova N."/>
            <person name="Foster B."/>
            <person name="Clum A."/>
            <person name="Brettin T."/>
            <person name="Detter J.C."/>
            <person name="Han C."/>
            <person name="Larimer F."/>
            <person name="Land M."/>
            <person name="Hauser L."/>
            <person name="Markowitz V."/>
            <person name="Cheng J.F."/>
            <person name="Hugenholtz P."/>
            <person name="Woyke T."/>
            <person name="Wu D."/>
            <person name="Gehrich-Schroeter G."/>
            <person name="Schneider S."/>
            <person name="Pukall S.R."/>
            <person name="Klenk H.P."/>
            <person name="Eisen J.A."/>
        </authorList>
    </citation>
    <scope>NUCLEOTIDE SEQUENCE [LARGE SCALE GENOMIC DNA]</scope>
    <source>
        <strain evidence="11">DSM 15894 / CECT 5975 / LMG 20990 / XIL07</strain>
    </source>
</reference>
<evidence type="ECO:0000313" key="10">
    <source>
        <dbReference type="EMBL" id="ACZ31751.1"/>
    </source>
</evidence>
<evidence type="ECO:0000259" key="9">
    <source>
        <dbReference type="Pfam" id="PF02838"/>
    </source>
</evidence>
<dbReference type="Pfam" id="PF02838">
    <property type="entry name" value="Glyco_hydro_20b"/>
    <property type="match status" value="1"/>
</dbReference>
<feature type="domain" description="Glycoside hydrolase family 20 catalytic" evidence="8">
    <location>
        <begin position="165"/>
        <end position="483"/>
    </location>
</feature>
<dbReference type="Pfam" id="PF00728">
    <property type="entry name" value="Glyco_hydro_20"/>
    <property type="match status" value="1"/>
</dbReference>
<protein>
    <recommendedName>
        <fullName evidence="3">beta-N-acetylhexosaminidase</fullName>
        <ecNumber evidence="3">3.2.1.52</ecNumber>
    </recommendedName>
</protein>
<evidence type="ECO:0000259" key="8">
    <source>
        <dbReference type="Pfam" id="PF00728"/>
    </source>
</evidence>
<evidence type="ECO:0000256" key="2">
    <source>
        <dbReference type="ARBA" id="ARBA00006285"/>
    </source>
</evidence>
<sequence length="530" mass="57032">MTAAFPLVPWPTTVEPGTGAVDLARVVVVSDTPLRWTPLATELLAPLGIDVRGAGPQVLAKNGEPPKGTLIELRLAETVVEPVETTPPAIEPSPAVEPSPVVEPPPLVEPVETPDESYTLETRPDGVTITAPAEIGLLHGLRTLRQLVGLDRTAPAVVVHDAPRFAWRGLTLDVARHWFGPAVLRRVVDLAGAYKLRVLHLHLTDDQGWRIEVPSRPALAQVSGPTQSGGLVPDGERGYLTLDEYRELQEYAAARFVEIVPEIDLPGHTNAATHACGELRPDGVPTPAYGGMEVGFSRLWFDNPATEPWIKDVLADVAAATLGPHVHVGGDECHTLDEPEYSRLVGLALDAVRSAGKTPVAWQEAAPAAGAGTVLQYWDPRADPAALLRAAEAGARFVMSPATHAYLDMQYEPGHPLGQDWSGFVDLHRSYEWEPTTALPGLQAEAVVGVSAALWTETLETADHVFSMLLPRLPAVAEVAWTAPSSRDWQSFRTRIVAHAPTWDAEGWAWHPSKDAVWAPPAEAVAAREA</sequence>
<comment type="catalytic activity">
    <reaction evidence="1">
        <text>Hydrolysis of terminal non-reducing N-acetyl-D-hexosamine residues in N-acetyl-beta-D-hexosaminides.</text>
        <dbReference type="EC" id="3.2.1.52"/>
    </reaction>
</comment>
<dbReference type="HOGENOM" id="CLU_007082_5_1_11"/>
<keyword evidence="11" id="KW-1185">Reference proteome</keyword>
<name>D1BXW0_XYLCX</name>
<dbReference type="GO" id="GO:0030203">
    <property type="term" value="P:glycosaminoglycan metabolic process"/>
    <property type="evidence" value="ECO:0007669"/>
    <property type="project" value="TreeGrafter"/>
</dbReference>
<reference evidence="10 11" key="2">
    <citation type="journal article" date="2010" name="Stand. Genomic Sci.">
        <title>Complete genome sequence of Xylanimonas cellulosilytica type strain (XIL07).</title>
        <authorList>
            <person name="Foster B."/>
            <person name="Pukall R."/>
            <person name="Abt B."/>
            <person name="Nolan M."/>
            <person name="Glavina Del Rio T."/>
            <person name="Chen F."/>
            <person name="Lucas S."/>
            <person name="Tice H."/>
            <person name="Pitluck S."/>
            <person name="Cheng J.-F."/>
            <person name="Chertkov O."/>
            <person name="Brettin T."/>
            <person name="Han C."/>
            <person name="Detter J.C."/>
            <person name="Bruce D."/>
            <person name="Goodwin L."/>
            <person name="Ivanova N."/>
            <person name="Mavromatis K."/>
            <person name="Pati A."/>
            <person name="Mikhailova N."/>
            <person name="Chen A."/>
            <person name="Palaniappan K."/>
            <person name="Land M."/>
            <person name="Hauser L."/>
            <person name="Chang Y.-J."/>
            <person name="Jeffries C.D."/>
            <person name="Chain P."/>
            <person name="Rohde M."/>
            <person name="Goeker M."/>
            <person name="Bristow J."/>
            <person name="Eisen J.A."/>
            <person name="Markowitz V."/>
            <person name="Hugenholtz P."/>
            <person name="Kyrpides N.C."/>
            <person name="Klenk H.-P."/>
            <person name="Lapidus A."/>
        </authorList>
    </citation>
    <scope>NUCLEOTIDE SEQUENCE [LARGE SCALE GENOMIC DNA]</scope>
    <source>
        <strain evidence="11">DSM 15894 / CECT 5975 / LMG 20990 / XIL07</strain>
    </source>
</reference>
<dbReference type="GO" id="GO:0016020">
    <property type="term" value="C:membrane"/>
    <property type="evidence" value="ECO:0007669"/>
    <property type="project" value="TreeGrafter"/>
</dbReference>
<feature type="region of interest" description="Disordered" evidence="7">
    <location>
        <begin position="85"/>
        <end position="122"/>
    </location>
</feature>
<dbReference type="RefSeq" id="WP_012879493.1">
    <property type="nucleotide sequence ID" value="NC_013530.1"/>
</dbReference>
<dbReference type="AlphaFoldDB" id="D1BXW0"/>
<evidence type="ECO:0000313" key="11">
    <source>
        <dbReference type="Proteomes" id="UP000002255"/>
    </source>
</evidence>
<dbReference type="CDD" id="cd06568">
    <property type="entry name" value="GH20_SpHex_like"/>
    <property type="match status" value="1"/>
</dbReference>
<dbReference type="OrthoDB" id="9763537at2"/>
<dbReference type="InterPro" id="IPR017853">
    <property type="entry name" value="GH"/>
</dbReference>